<dbReference type="EMBL" id="RXIC02000159">
    <property type="protein sequence ID" value="KAB1200475.1"/>
    <property type="molecule type" value="Genomic_DNA"/>
</dbReference>
<accession>A0A6A1UJ97</accession>
<dbReference type="AlphaFoldDB" id="A0A6A1UJ97"/>
<gene>
    <name evidence="1" type="ORF">CJ030_MR0G007139</name>
</gene>
<reference evidence="1 2" key="1">
    <citation type="journal article" date="2019" name="Plant Biotechnol. J.">
        <title>The red bayberry genome and genetic basis of sex determination.</title>
        <authorList>
            <person name="Jia H.M."/>
            <person name="Jia H.J."/>
            <person name="Cai Q.L."/>
            <person name="Wang Y."/>
            <person name="Zhao H.B."/>
            <person name="Yang W.F."/>
            <person name="Wang G.Y."/>
            <person name="Li Y.H."/>
            <person name="Zhan D.L."/>
            <person name="Shen Y.T."/>
            <person name="Niu Q.F."/>
            <person name="Chang L."/>
            <person name="Qiu J."/>
            <person name="Zhao L."/>
            <person name="Xie H.B."/>
            <person name="Fu W.Y."/>
            <person name="Jin J."/>
            <person name="Li X.W."/>
            <person name="Jiao Y."/>
            <person name="Zhou C.C."/>
            <person name="Tu T."/>
            <person name="Chai C.Y."/>
            <person name="Gao J.L."/>
            <person name="Fan L.J."/>
            <person name="van de Weg E."/>
            <person name="Wang J.Y."/>
            <person name="Gao Z.S."/>
        </authorList>
    </citation>
    <scope>NUCLEOTIDE SEQUENCE [LARGE SCALE GENOMIC DNA]</scope>
    <source>
        <tissue evidence="1">Leaves</tissue>
    </source>
</reference>
<name>A0A6A1UJ97_9ROSI</name>
<comment type="caution">
    <text evidence="1">The sequence shown here is derived from an EMBL/GenBank/DDBJ whole genome shotgun (WGS) entry which is preliminary data.</text>
</comment>
<proteinExistence type="predicted"/>
<protein>
    <submittedName>
        <fullName evidence="1">Uncharacterized protein</fullName>
    </submittedName>
</protein>
<sequence>MECMLNMLKDEIDCEAWEKLNALKKWLGPYDMQWEQTGAIEVFSEAWGDSAPIEGDKPPVYVKGCMSPPPMLPAV</sequence>
<dbReference type="Proteomes" id="UP000516437">
    <property type="component" value="Unassembled WGS sequence"/>
</dbReference>
<organism evidence="1 2">
    <name type="scientific">Morella rubra</name>
    <name type="common">Chinese bayberry</name>
    <dbReference type="NCBI Taxonomy" id="262757"/>
    <lineage>
        <taxon>Eukaryota</taxon>
        <taxon>Viridiplantae</taxon>
        <taxon>Streptophyta</taxon>
        <taxon>Embryophyta</taxon>
        <taxon>Tracheophyta</taxon>
        <taxon>Spermatophyta</taxon>
        <taxon>Magnoliopsida</taxon>
        <taxon>eudicotyledons</taxon>
        <taxon>Gunneridae</taxon>
        <taxon>Pentapetalae</taxon>
        <taxon>rosids</taxon>
        <taxon>fabids</taxon>
        <taxon>Fagales</taxon>
        <taxon>Myricaceae</taxon>
        <taxon>Morella</taxon>
    </lineage>
</organism>
<keyword evidence="2" id="KW-1185">Reference proteome</keyword>
<evidence type="ECO:0000313" key="1">
    <source>
        <dbReference type="EMBL" id="KAB1200475.1"/>
    </source>
</evidence>
<evidence type="ECO:0000313" key="2">
    <source>
        <dbReference type="Proteomes" id="UP000516437"/>
    </source>
</evidence>